<dbReference type="GO" id="GO:0009086">
    <property type="term" value="P:methionine biosynthetic process"/>
    <property type="evidence" value="ECO:0007669"/>
    <property type="project" value="TreeGrafter"/>
</dbReference>
<evidence type="ECO:0000256" key="3">
    <source>
        <dbReference type="ARBA" id="ARBA00006743"/>
    </source>
</evidence>
<accession>A0A916WHQ6</accession>
<evidence type="ECO:0000256" key="2">
    <source>
        <dbReference type="ARBA" id="ARBA00004777"/>
    </source>
</evidence>
<dbReference type="PANTHER" id="PTHR45754">
    <property type="entry name" value="METHYLENETETRAHYDROFOLATE REDUCTASE"/>
    <property type="match status" value="1"/>
</dbReference>
<keyword evidence="6 9" id="KW-0560">Oxidoreductase</keyword>
<dbReference type="GO" id="GO:0106312">
    <property type="term" value="F:methylenetetrahydrofolate reductase (NADH) activity"/>
    <property type="evidence" value="ECO:0007669"/>
    <property type="project" value="UniProtKB-EC"/>
</dbReference>
<evidence type="ECO:0000256" key="1">
    <source>
        <dbReference type="ARBA" id="ARBA00001974"/>
    </source>
</evidence>
<evidence type="ECO:0000313" key="10">
    <source>
        <dbReference type="EMBL" id="GGB01117.1"/>
    </source>
</evidence>
<dbReference type="RefSeq" id="WP_188825146.1">
    <property type="nucleotide sequence ID" value="NZ_BMHH01000013.1"/>
</dbReference>
<comment type="catalytic activity">
    <reaction evidence="8">
        <text>(6S)-5-methyl-5,6,7,8-tetrahydrofolate + NAD(+) = (6R)-5,10-methylene-5,6,7,8-tetrahydrofolate + NADH + H(+)</text>
        <dbReference type="Rhea" id="RHEA:19821"/>
        <dbReference type="ChEBI" id="CHEBI:15378"/>
        <dbReference type="ChEBI" id="CHEBI:15636"/>
        <dbReference type="ChEBI" id="CHEBI:18608"/>
        <dbReference type="ChEBI" id="CHEBI:57540"/>
        <dbReference type="ChEBI" id="CHEBI:57945"/>
        <dbReference type="EC" id="1.5.1.54"/>
    </reaction>
    <physiologicalReaction direction="right-to-left" evidence="8">
        <dbReference type="Rhea" id="RHEA:19823"/>
    </physiologicalReaction>
</comment>
<evidence type="ECO:0000256" key="8">
    <source>
        <dbReference type="ARBA" id="ARBA00048628"/>
    </source>
</evidence>
<dbReference type="SUPFAM" id="SSF51730">
    <property type="entry name" value="FAD-linked oxidoreductase"/>
    <property type="match status" value="1"/>
</dbReference>
<dbReference type="InterPro" id="IPR029041">
    <property type="entry name" value="FAD-linked_oxidoreductase-like"/>
</dbReference>
<comment type="pathway">
    <text evidence="2 9">One-carbon metabolism; tetrahydrofolate interconversion.</text>
</comment>
<keyword evidence="4 9" id="KW-0285">Flavoprotein</keyword>
<evidence type="ECO:0000256" key="7">
    <source>
        <dbReference type="ARBA" id="ARBA00034478"/>
    </source>
</evidence>
<dbReference type="Proteomes" id="UP000646478">
    <property type="component" value="Unassembled WGS sequence"/>
</dbReference>
<name>A0A916WHQ6_9HYPH</name>
<dbReference type="GO" id="GO:0035999">
    <property type="term" value="P:tetrahydrofolate interconversion"/>
    <property type="evidence" value="ECO:0007669"/>
    <property type="project" value="TreeGrafter"/>
</dbReference>
<dbReference type="PANTHER" id="PTHR45754:SF3">
    <property type="entry name" value="METHYLENETETRAHYDROFOLATE REDUCTASE (NADPH)"/>
    <property type="match status" value="1"/>
</dbReference>
<reference evidence="10" key="2">
    <citation type="submission" date="2020-09" db="EMBL/GenBank/DDBJ databases">
        <authorList>
            <person name="Sun Q."/>
            <person name="Zhou Y."/>
        </authorList>
    </citation>
    <scope>NUCLEOTIDE SEQUENCE</scope>
    <source>
        <strain evidence="10">CGMCC 1.15082</strain>
    </source>
</reference>
<gene>
    <name evidence="10" type="primary">metF</name>
    <name evidence="10" type="ORF">GCM10011491_31560</name>
</gene>
<comment type="pathway">
    <text evidence="7">Amino-acid biosynthesis; L-methionine biosynthesis via de novo pathway.</text>
</comment>
<reference evidence="10" key="1">
    <citation type="journal article" date="2014" name="Int. J. Syst. Evol. Microbiol.">
        <title>Complete genome sequence of Corynebacterium casei LMG S-19264T (=DSM 44701T), isolated from a smear-ripened cheese.</title>
        <authorList>
            <consortium name="US DOE Joint Genome Institute (JGI-PGF)"/>
            <person name="Walter F."/>
            <person name="Albersmeier A."/>
            <person name="Kalinowski J."/>
            <person name="Ruckert C."/>
        </authorList>
    </citation>
    <scope>NUCLEOTIDE SEQUENCE</scope>
    <source>
        <strain evidence="10">CGMCC 1.15082</strain>
    </source>
</reference>
<protein>
    <recommendedName>
        <fullName evidence="9">Methylenetetrahydrofolate reductase</fullName>
    </recommendedName>
</protein>
<dbReference type="AlphaFoldDB" id="A0A916WHQ6"/>
<dbReference type="GO" id="GO:0005829">
    <property type="term" value="C:cytosol"/>
    <property type="evidence" value="ECO:0007669"/>
    <property type="project" value="TreeGrafter"/>
</dbReference>
<comment type="cofactor">
    <cofactor evidence="1 9">
        <name>FAD</name>
        <dbReference type="ChEBI" id="CHEBI:57692"/>
    </cofactor>
</comment>
<dbReference type="GO" id="GO:0071949">
    <property type="term" value="F:FAD binding"/>
    <property type="evidence" value="ECO:0007669"/>
    <property type="project" value="TreeGrafter"/>
</dbReference>
<comment type="similarity">
    <text evidence="3 9">Belongs to the methylenetetrahydrofolate reductase family.</text>
</comment>
<dbReference type="Gene3D" id="3.20.20.220">
    <property type="match status" value="1"/>
</dbReference>
<keyword evidence="5 9" id="KW-0274">FAD</keyword>
<evidence type="ECO:0000256" key="6">
    <source>
        <dbReference type="ARBA" id="ARBA00023002"/>
    </source>
</evidence>
<dbReference type="InterPro" id="IPR003171">
    <property type="entry name" value="Mehydrof_redctse-like"/>
</dbReference>
<dbReference type="EMBL" id="BMHH01000013">
    <property type="protein sequence ID" value="GGB01117.1"/>
    <property type="molecule type" value="Genomic_DNA"/>
</dbReference>
<evidence type="ECO:0000256" key="4">
    <source>
        <dbReference type="ARBA" id="ARBA00022630"/>
    </source>
</evidence>
<sequence>MTIHELKSRERSRIAASIELAPKQAIESAELPGLFPVGSRVYITDIGTDTIDTLTAAARRVRDLGYKPVPHIACRRLTTREALETRLRRGADEAGVTDVLVIGGGLERPAGAFNSTMQVLETGFFDRFGITEIGVAGHPEGSPDFSEAVAMEALRLKKNFGERTGAKLRIVTQFGFDAEHFIRWAEGLREAGIDLPVHLGVAGPAKITTLIKYAAMCGVGNSITYLKKNALALTALATTHSPEGVVGPIERHIVDNPTSNIKQVHVFPFGGIKKASEWLVERGTWDLNNSSPIAAAQ</sequence>
<dbReference type="Pfam" id="PF02219">
    <property type="entry name" value="MTHFR"/>
    <property type="match status" value="1"/>
</dbReference>
<organism evidence="10 11">
    <name type="scientific">Brucella endophytica</name>
    <dbReference type="NCBI Taxonomy" id="1963359"/>
    <lineage>
        <taxon>Bacteria</taxon>
        <taxon>Pseudomonadati</taxon>
        <taxon>Pseudomonadota</taxon>
        <taxon>Alphaproteobacteria</taxon>
        <taxon>Hyphomicrobiales</taxon>
        <taxon>Brucellaceae</taxon>
        <taxon>Brucella/Ochrobactrum group</taxon>
        <taxon>Brucella</taxon>
    </lineage>
</organism>
<evidence type="ECO:0000256" key="5">
    <source>
        <dbReference type="ARBA" id="ARBA00022827"/>
    </source>
</evidence>
<evidence type="ECO:0000256" key="9">
    <source>
        <dbReference type="RuleBase" id="RU003862"/>
    </source>
</evidence>
<evidence type="ECO:0000313" key="11">
    <source>
        <dbReference type="Proteomes" id="UP000646478"/>
    </source>
</evidence>
<comment type="caution">
    <text evidence="10">The sequence shown here is derived from an EMBL/GenBank/DDBJ whole genome shotgun (WGS) entry which is preliminary data.</text>
</comment>
<proteinExistence type="inferred from homology"/>
<keyword evidence="11" id="KW-1185">Reference proteome</keyword>